<keyword evidence="1" id="KW-1185">Reference proteome</keyword>
<proteinExistence type="predicted"/>
<protein>
    <submittedName>
        <fullName evidence="2">Uncharacterized protein</fullName>
    </submittedName>
</protein>
<evidence type="ECO:0000313" key="1">
    <source>
        <dbReference type="Proteomes" id="UP000887577"/>
    </source>
</evidence>
<organism evidence="1 2">
    <name type="scientific">Panagrolaimus superbus</name>
    <dbReference type="NCBI Taxonomy" id="310955"/>
    <lineage>
        <taxon>Eukaryota</taxon>
        <taxon>Metazoa</taxon>
        <taxon>Ecdysozoa</taxon>
        <taxon>Nematoda</taxon>
        <taxon>Chromadorea</taxon>
        <taxon>Rhabditida</taxon>
        <taxon>Tylenchina</taxon>
        <taxon>Panagrolaimomorpha</taxon>
        <taxon>Panagrolaimoidea</taxon>
        <taxon>Panagrolaimidae</taxon>
        <taxon>Panagrolaimus</taxon>
    </lineage>
</organism>
<evidence type="ECO:0000313" key="2">
    <source>
        <dbReference type="WBParaSite" id="PSU_v2.g6815.t1"/>
    </source>
</evidence>
<accession>A0A914Z380</accession>
<sequence>MEVACFPISIKTTKHVWNYDVSIELVVGEKKVVLNKDRSDPQDKNYCRQLLRLAFNKSNNFGGDDKLKYVYDGLSCLYASAQFEDQDVTVDKESYTEQLKKAFRRDVVVRVTRTASNHELFIHTSPDKMPLDQFNEFKRFLSLAVCQYALDCERYSVLDHGHLFSTDNQNVVQLNGGTEVRLGMSKGIRLVDNGKNVQAAFEVDCNPYERILSSCYSCGCFKWFPKY</sequence>
<reference evidence="2" key="1">
    <citation type="submission" date="2022-11" db="UniProtKB">
        <authorList>
            <consortium name="WormBaseParasite"/>
        </authorList>
    </citation>
    <scope>IDENTIFICATION</scope>
</reference>
<dbReference type="Proteomes" id="UP000887577">
    <property type="component" value="Unplaced"/>
</dbReference>
<dbReference type="WBParaSite" id="PSU_v2.g6815.t1">
    <property type="protein sequence ID" value="PSU_v2.g6815.t1"/>
    <property type="gene ID" value="PSU_v2.g6815"/>
</dbReference>
<name>A0A914Z380_9BILA</name>
<dbReference type="AlphaFoldDB" id="A0A914Z380"/>